<organism evidence="2 3">
    <name type="scientific">Brenthis ino</name>
    <name type="common">lesser marbled fritillary</name>
    <dbReference type="NCBI Taxonomy" id="405034"/>
    <lineage>
        <taxon>Eukaryota</taxon>
        <taxon>Metazoa</taxon>
        <taxon>Ecdysozoa</taxon>
        <taxon>Arthropoda</taxon>
        <taxon>Hexapoda</taxon>
        <taxon>Insecta</taxon>
        <taxon>Pterygota</taxon>
        <taxon>Neoptera</taxon>
        <taxon>Endopterygota</taxon>
        <taxon>Lepidoptera</taxon>
        <taxon>Glossata</taxon>
        <taxon>Ditrysia</taxon>
        <taxon>Papilionoidea</taxon>
        <taxon>Nymphalidae</taxon>
        <taxon>Heliconiinae</taxon>
        <taxon>Argynnini</taxon>
        <taxon>Brenthis</taxon>
    </lineage>
</organism>
<feature type="non-terminal residue" evidence="2">
    <location>
        <position position="74"/>
    </location>
</feature>
<proteinExistence type="predicted"/>
<dbReference type="EMBL" id="OV170223">
    <property type="protein sequence ID" value="CAH0722390.1"/>
    <property type="molecule type" value="Genomic_DNA"/>
</dbReference>
<keyword evidence="3" id="KW-1185">Reference proteome</keyword>
<evidence type="ECO:0000256" key="1">
    <source>
        <dbReference type="SAM" id="Phobius"/>
    </source>
</evidence>
<protein>
    <submittedName>
        <fullName evidence="2">Uncharacterized protein</fullName>
    </submittedName>
</protein>
<keyword evidence="1" id="KW-1133">Transmembrane helix</keyword>
<evidence type="ECO:0000313" key="2">
    <source>
        <dbReference type="EMBL" id="CAH0722390.1"/>
    </source>
</evidence>
<sequence>MLMRLLSSTSLSSKLRPVMEPTFQLAMRTFGMWAAWFFSSLWGHALVLIAFSRISPCASLPGDALALDRFLLLL</sequence>
<accession>A0A8J9V9F8</accession>
<name>A0A8J9V9F8_9NEOP</name>
<keyword evidence="1" id="KW-0812">Transmembrane</keyword>
<keyword evidence="1" id="KW-0472">Membrane</keyword>
<dbReference type="AlphaFoldDB" id="A0A8J9V9F8"/>
<evidence type="ECO:0000313" key="3">
    <source>
        <dbReference type="Proteomes" id="UP000838878"/>
    </source>
</evidence>
<feature type="transmembrane region" description="Helical" evidence="1">
    <location>
        <begin position="33"/>
        <end position="51"/>
    </location>
</feature>
<gene>
    <name evidence="2" type="ORF">BINO364_LOCUS8351</name>
</gene>
<reference evidence="2" key="1">
    <citation type="submission" date="2021-12" db="EMBL/GenBank/DDBJ databases">
        <authorList>
            <person name="Martin H S."/>
        </authorList>
    </citation>
    <scope>NUCLEOTIDE SEQUENCE</scope>
</reference>
<dbReference type="Proteomes" id="UP000838878">
    <property type="component" value="Chromosome 3"/>
</dbReference>